<dbReference type="HOGENOM" id="CLU_379414_0_0_6"/>
<evidence type="ECO:0000313" key="2">
    <source>
        <dbReference type="Proteomes" id="UP000019030"/>
    </source>
</evidence>
<keyword evidence="2" id="KW-1185">Reference proteome</keyword>
<evidence type="ECO:0008006" key="3">
    <source>
        <dbReference type="Google" id="ProtNLM"/>
    </source>
</evidence>
<dbReference type="KEGG" id="sfo:Z042_08030"/>
<accession>W0L6Y3</accession>
<dbReference type="Gene3D" id="1.25.40.10">
    <property type="entry name" value="Tetratricopeptide repeat domain"/>
    <property type="match status" value="1"/>
</dbReference>
<protein>
    <recommendedName>
        <fullName evidence="3">Outer membrane assembly lipoprotein YfiO</fullName>
    </recommendedName>
</protein>
<name>W0L6Y3_9GAMM</name>
<sequence length="719" mass="81213">MAIYGASPLAMASFDDMSCLWANDCTLDGAPYLAPDNDTRANLLMLLAEQRGFHTALSALPQEVNRSREYTFGVFKGALQPDSAVIEANNRQNPPSAPTESPLEAMALKLGIATSALSVEGIDNEGRWISNNKDSLSQFFSALLADQRLEKPDQNLLALRRIAIYRGEQDTDRFLPLMQHFAAGSPAAAFRDYLSNAELFYHGQFPAAEAGFLDLKESDQQWVAETATYMLFRVALNQATEHAVDEYGMFDLKKVNKQAAELALQRAESYVTTFPGGAYVDSVRGLHRRVYWYLADWPRLAQLYESQLMSAKNIDSLSALIDENDQILLSRLIPYNSDEQPFTSVTDTPLQTFTQTMKWLRKYNLENKDAPKVTAEILQSYKPMFEKANMLAVWQYMHNAWLFYQQGDYPAVLAAIKPAEQVTPNDIVAFSQQVMYGNALSRLHKWPEAEAHWRHLLTLKLSPHQQQYLQLMLATNLAQNNNVAAIFAPESPINNLRYRSLVLKTLANKTLLQQQAASAPTDEEKTIALYTLLIRDLLVGDYQGYLDDKLLKKHIHASLTSEAFADVDLAMFDWNGSDTEQGYFCAPLAQTVAVLAKNKTDAHALNCLGEFFRTTYLSQISTEAEMGSNDELDSLAQAALDNGSKQGRLGYYQQVIADPQAEPEDKTYALYRAVMCFAPSGYNDCDEQGIPPEMRQRWFNQLKKNYKGNQWEQRLKYYW</sequence>
<reference evidence="1 2" key="2">
    <citation type="submission" date="2015-03" db="EMBL/GenBank/DDBJ databases">
        <authorList>
            <person name="Chan K.-G."/>
        </authorList>
    </citation>
    <scope>NUCLEOTIDE SEQUENCE [LARGE SCALE GENOMIC DNA]</scope>
    <source>
        <strain evidence="1 2">RB-25</strain>
    </source>
</reference>
<dbReference type="InterPro" id="IPR011990">
    <property type="entry name" value="TPR-like_helical_dom_sf"/>
</dbReference>
<dbReference type="SUPFAM" id="SSF48452">
    <property type="entry name" value="TPR-like"/>
    <property type="match status" value="1"/>
</dbReference>
<dbReference type="Proteomes" id="UP000019030">
    <property type="component" value="Chromosome"/>
</dbReference>
<reference evidence="1 2" key="1">
    <citation type="submission" date="2014-01" db="EMBL/GenBank/DDBJ databases">
        <title>Isolation of Serratia multitudinisentens RB-25 from Ex-Landfill site.</title>
        <authorList>
            <person name="Robson E.H.J."/>
        </authorList>
    </citation>
    <scope>NUCLEOTIDE SEQUENCE [LARGE SCALE GENOMIC DNA]</scope>
    <source>
        <strain evidence="1 2">RB-25</strain>
    </source>
</reference>
<proteinExistence type="predicted"/>
<organism evidence="1 2">
    <name type="scientific">Chania multitudinisentens RB-25</name>
    <dbReference type="NCBI Taxonomy" id="1441930"/>
    <lineage>
        <taxon>Bacteria</taxon>
        <taxon>Pseudomonadati</taxon>
        <taxon>Pseudomonadota</taxon>
        <taxon>Gammaproteobacteria</taxon>
        <taxon>Enterobacterales</taxon>
        <taxon>Yersiniaceae</taxon>
        <taxon>Chania</taxon>
    </lineage>
</organism>
<dbReference type="EMBL" id="CP007044">
    <property type="protein sequence ID" value="AHG19563.2"/>
    <property type="molecule type" value="Genomic_DNA"/>
</dbReference>
<dbReference type="AlphaFoldDB" id="W0L6Y3"/>
<dbReference type="STRING" id="1441930.Z042_08030"/>
<gene>
    <name evidence="1" type="ORF">Z042_08030</name>
</gene>
<evidence type="ECO:0000313" key="1">
    <source>
        <dbReference type="EMBL" id="AHG19563.2"/>
    </source>
</evidence>
<dbReference type="eggNOG" id="COG1729">
    <property type="taxonomic scope" value="Bacteria"/>
</dbReference>